<accession>C0PAP3</accession>
<dbReference type="SUPFAM" id="SSF56112">
    <property type="entry name" value="Protein kinase-like (PK-like)"/>
    <property type="match status" value="1"/>
</dbReference>
<dbReference type="CDD" id="cd05163">
    <property type="entry name" value="PIKK_TRRAP"/>
    <property type="match status" value="1"/>
</dbReference>
<evidence type="ECO:0000259" key="1">
    <source>
        <dbReference type="PROSITE" id="PS50290"/>
    </source>
</evidence>
<feature type="domain" description="PI3K/PI4K catalytic" evidence="1">
    <location>
        <begin position="1"/>
        <end position="245"/>
    </location>
</feature>
<protein>
    <submittedName>
        <fullName evidence="3">Uncharacterized protein</fullName>
    </submittedName>
</protein>
<evidence type="ECO:0000313" key="3">
    <source>
        <dbReference type="EMBL" id="ACN31238.1"/>
    </source>
</evidence>
<dbReference type="InterPro" id="IPR011009">
    <property type="entry name" value="Kinase-like_dom_sf"/>
</dbReference>
<dbReference type="Gene3D" id="1.10.1070.11">
    <property type="entry name" value="Phosphatidylinositol 3-/4-kinase, catalytic domain"/>
    <property type="match status" value="1"/>
</dbReference>
<evidence type="ECO:0000259" key="2">
    <source>
        <dbReference type="PROSITE" id="PS51190"/>
    </source>
</evidence>
<dbReference type="ExpressionAtlas" id="C0PAP3">
    <property type="expression patterns" value="baseline and differential"/>
</dbReference>
<dbReference type="SMART" id="SM01343">
    <property type="entry name" value="FATC"/>
    <property type="match status" value="1"/>
</dbReference>
<dbReference type="InterPro" id="IPR036940">
    <property type="entry name" value="PI3/4_kinase_cat_sf"/>
</dbReference>
<dbReference type="FunFam" id="1.10.1070.11:FF:000026">
    <property type="entry name" value="Phosphotransferases/inositol or phosphatidylinositol kinase"/>
    <property type="match status" value="1"/>
</dbReference>
<dbReference type="InterPro" id="IPR003152">
    <property type="entry name" value="FATC_dom"/>
</dbReference>
<dbReference type="PANTHER" id="PTHR11139:SF1">
    <property type="entry name" value="TRANSFORMATION_TRANSCRIPTION DOMAIN-ASSOCIATED PROTEIN"/>
    <property type="match status" value="1"/>
</dbReference>
<name>C0PAP3_MAIZE</name>
<dbReference type="InterPro" id="IPR000403">
    <property type="entry name" value="PI3/4_kinase_cat_dom"/>
</dbReference>
<proteinExistence type="evidence at transcript level"/>
<sequence>MLQLFRVLNKMFDKHKESRRRHLAIHTPIIIPVWSQLNQAVSGQLSPEAIVELRLQAYNEITKNIVNDNIFSQYMHKILPTGNYLWTFKKQFAIQVALSCFMSYMLQIGGRAPNKILFAKNTGKIFQTDFHPAYDPNGMIEFNELVPFRLTRNLQAFFSNFGVEGLIVSAMCSAAQSVVSPKQSQHIWHHLAMFFRDELLSWSWRRPLGIPSVPVAAGMINPSDFQQKVVNNVEHVISRIKSISPHCLAEEEENATEPPQSVQRGVTELVEAALSSRNLCMMDPTWHPWF</sequence>
<dbReference type="InterPro" id="IPR050517">
    <property type="entry name" value="DDR_Repair_Kinase"/>
</dbReference>
<dbReference type="Pfam" id="PF02260">
    <property type="entry name" value="FATC"/>
    <property type="match status" value="1"/>
</dbReference>
<dbReference type="AlphaFoldDB" id="C0PAP3"/>
<dbReference type="EMBL" id="BT065362">
    <property type="protein sequence ID" value="ACN31238.1"/>
    <property type="molecule type" value="mRNA"/>
</dbReference>
<dbReference type="PANTHER" id="PTHR11139">
    <property type="entry name" value="ATAXIA TELANGIECTASIA MUTATED ATM -RELATED"/>
    <property type="match status" value="1"/>
</dbReference>
<reference evidence="3" key="1">
    <citation type="journal article" date="2009" name="PLoS Genet.">
        <title>Sequencing, mapping, and analysis of 27,455 maize full-length cDNAs.</title>
        <authorList>
            <person name="Soderlund C."/>
            <person name="Descour A."/>
            <person name="Kudrna D."/>
            <person name="Bomhoff M."/>
            <person name="Boyd L."/>
            <person name="Currie J."/>
            <person name="Angelova A."/>
            <person name="Collura K."/>
            <person name="Wissotski M."/>
            <person name="Ashley E."/>
            <person name="Morrow D."/>
            <person name="Fernandes J."/>
            <person name="Walbot V."/>
            <person name="Yu Y."/>
        </authorList>
    </citation>
    <scope>NUCLEOTIDE SEQUENCE</scope>
    <source>
        <strain evidence="3">B73</strain>
    </source>
</reference>
<dbReference type="SMART" id="SM00146">
    <property type="entry name" value="PI3Kc"/>
    <property type="match status" value="1"/>
</dbReference>
<dbReference type="PROSITE" id="PS51190">
    <property type="entry name" value="FATC"/>
    <property type="match status" value="1"/>
</dbReference>
<feature type="domain" description="FATC" evidence="2">
    <location>
        <begin position="258"/>
        <end position="290"/>
    </location>
</feature>
<dbReference type="Pfam" id="PF00454">
    <property type="entry name" value="PI3_PI4_kinase"/>
    <property type="match status" value="1"/>
</dbReference>
<organism evidence="3">
    <name type="scientific">Zea mays</name>
    <name type="common">Maize</name>
    <dbReference type="NCBI Taxonomy" id="4577"/>
    <lineage>
        <taxon>Eukaryota</taxon>
        <taxon>Viridiplantae</taxon>
        <taxon>Streptophyta</taxon>
        <taxon>Embryophyta</taxon>
        <taxon>Tracheophyta</taxon>
        <taxon>Spermatophyta</taxon>
        <taxon>Magnoliopsida</taxon>
        <taxon>Liliopsida</taxon>
        <taxon>Poales</taxon>
        <taxon>Poaceae</taxon>
        <taxon>PACMAD clade</taxon>
        <taxon>Panicoideae</taxon>
        <taxon>Andropogonodae</taxon>
        <taxon>Andropogoneae</taxon>
        <taxon>Tripsacinae</taxon>
        <taxon>Zea</taxon>
    </lineage>
</organism>
<dbReference type="PROSITE" id="PS50290">
    <property type="entry name" value="PI3_4_KINASE_3"/>
    <property type="match status" value="1"/>
</dbReference>